<evidence type="ECO:0000313" key="1">
    <source>
        <dbReference type="Proteomes" id="UP000887565"/>
    </source>
</evidence>
<keyword evidence="1" id="KW-1185">Reference proteome</keyword>
<reference evidence="2" key="1">
    <citation type="submission" date="2022-11" db="UniProtKB">
        <authorList>
            <consortium name="WormBaseParasite"/>
        </authorList>
    </citation>
    <scope>IDENTIFICATION</scope>
</reference>
<name>A0A915IAE8_ROMCU</name>
<proteinExistence type="predicted"/>
<dbReference type="WBParaSite" id="nRc.2.0.1.t11154-RA">
    <property type="protein sequence ID" value="nRc.2.0.1.t11154-RA"/>
    <property type="gene ID" value="nRc.2.0.1.g11154"/>
</dbReference>
<dbReference type="Proteomes" id="UP000887565">
    <property type="component" value="Unplaced"/>
</dbReference>
<sequence>MVFSVIRVTIIRENLKRWVIEEKIFRIFHKEVQKRVQKRLFQQEKLQENNLLNKKAPFSAPKIVTRPKNMKQLTVGRPNSRNKISGARNIIIFKQAKMAQITNMSTFLNEKNGLAVLAEKISNSFAN</sequence>
<dbReference type="AlphaFoldDB" id="A0A915IAE8"/>
<accession>A0A915IAE8</accession>
<organism evidence="1 2">
    <name type="scientific">Romanomermis culicivorax</name>
    <name type="common">Nematode worm</name>
    <dbReference type="NCBI Taxonomy" id="13658"/>
    <lineage>
        <taxon>Eukaryota</taxon>
        <taxon>Metazoa</taxon>
        <taxon>Ecdysozoa</taxon>
        <taxon>Nematoda</taxon>
        <taxon>Enoplea</taxon>
        <taxon>Dorylaimia</taxon>
        <taxon>Mermithida</taxon>
        <taxon>Mermithoidea</taxon>
        <taxon>Mermithidae</taxon>
        <taxon>Romanomermis</taxon>
    </lineage>
</organism>
<protein>
    <submittedName>
        <fullName evidence="2">Uncharacterized protein</fullName>
    </submittedName>
</protein>
<evidence type="ECO:0000313" key="2">
    <source>
        <dbReference type="WBParaSite" id="nRc.2.0.1.t11154-RA"/>
    </source>
</evidence>